<evidence type="ECO:0000256" key="3">
    <source>
        <dbReference type="ARBA" id="ARBA00023015"/>
    </source>
</evidence>
<evidence type="ECO:0008006" key="10">
    <source>
        <dbReference type="Google" id="ProtNLM"/>
    </source>
</evidence>
<comment type="caution">
    <text evidence="8">The sequence shown here is derived from an EMBL/GenBank/DDBJ whole genome shotgun (WGS) entry which is preliminary data.</text>
</comment>
<evidence type="ECO:0000256" key="5">
    <source>
        <dbReference type="ARBA" id="ARBA00023163"/>
    </source>
</evidence>
<dbReference type="GO" id="GO:0046872">
    <property type="term" value="F:metal ion binding"/>
    <property type="evidence" value="ECO:0007669"/>
    <property type="project" value="UniProtKB-KW"/>
</dbReference>
<dbReference type="PANTHER" id="PTHR36206">
    <property type="entry name" value="ASPERCRYPTIN BIOSYNTHESIS CLUSTER-SPECIFIC TRANSCRIPTION REGULATOR ATNN-RELATED"/>
    <property type="match status" value="1"/>
</dbReference>
<keyword evidence="5" id="KW-0804">Transcription</keyword>
<evidence type="ECO:0000256" key="6">
    <source>
        <dbReference type="ARBA" id="ARBA00023242"/>
    </source>
</evidence>
<reference evidence="8" key="1">
    <citation type="submission" date="2021-12" db="EMBL/GenBank/DDBJ databases">
        <title>Black yeast isolated from Biological Soil Crust.</title>
        <authorList>
            <person name="Kurbessoian T."/>
        </authorList>
    </citation>
    <scope>NUCLEOTIDE SEQUENCE</scope>
    <source>
        <strain evidence="8">CCFEE 5208</strain>
    </source>
</reference>
<organism evidence="8 9">
    <name type="scientific">Friedmanniomyces endolithicus</name>
    <dbReference type="NCBI Taxonomy" id="329885"/>
    <lineage>
        <taxon>Eukaryota</taxon>
        <taxon>Fungi</taxon>
        <taxon>Dikarya</taxon>
        <taxon>Ascomycota</taxon>
        <taxon>Pezizomycotina</taxon>
        <taxon>Dothideomycetes</taxon>
        <taxon>Dothideomycetidae</taxon>
        <taxon>Mycosphaerellales</taxon>
        <taxon>Teratosphaeriaceae</taxon>
        <taxon>Friedmanniomyces</taxon>
    </lineage>
</organism>
<keyword evidence="2" id="KW-0862">Zinc</keyword>
<feature type="region of interest" description="Disordered" evidence="7">
    <location>
        <begin position="1"/>
        <end position="34"/>
    </location>
</feature>
<keyword evidence="6" id="KW-0539">Nucleus</keyword>
<name>A0AAN6FTB1_9PEZI</name>
<gene>
    <name evidence="8" type="ORF">LTR82_005248</name>
</gene>
<keyword evidence="3" id="KW-0805">Transcription regulation</keyword>
<proteinExistence type="predicted"/>
<dbReference type="AlphaFoldDB" id="A0AAN6FTB1"/>
<dbReference type="PANTHER" id="PTHR36206:SF12">
    <property type="entry name" value="ASPERCRYPTIN BIOSYNTHESIS CLUSTER-SPECIFIC TRANSCRIPTION REGULATOR ATNN-RELATED"/>
    <property type="match status" value="1"/>
</dbReference>
<evidence type="ECO:0000256" key="7">
    <source>
        <dbReference type="SAM" id="MobiDB-lite"/>
    </source>
</evidence>
<sequence>MLTYRAKGAPHKLPIQRAFPSHRDSTSPPSEDAIIGDRQQTIKALRASRPKVRTGCVTCKIRRVKSKVKPECDRCTSTGRKCDGYYIPPRKNARKDPDAMIDLPIAPERCLEVVRGTSGELRALEFFHARTAPNLSSYFDAGFWTRLVFQVAHVEPAIMQAMVTVGYLNQRRDTGTKPRPMLQSVIVDDNEGILSAPLKSFRQYEATDHNDTFAMHHYGKAISLLAHRLEDPDAPTEVALLACILFVCIEFLRGDVEPAFTHFKSGMSIALASLAAPASPKAVLTMTRIKEGMLPFFHRLELLAMLFGQEATYEYPITINEAVPASFATVREARDSIVHLMNIGLRFIRRMKKGRYARFVLPDNSAYQAGIARRIEDWKTALDSLILTNNLSHRDLDAAKVLRIHQLILTIWLGTCCEIADCASDAYMAEFEAVVSLGEALQHTAAGTTPEQPETYRPTFLFDMEVVSPLYFVGIKCRHPLIRRRAIALLRQTMRREGLWDSYMAAAIAERIAVLEEVNLTTLDGSELPAERDRVHNTEIHTMARVSRNQYMLRYYSKPHGLDQEWKMWIEHIILETDLISRPELLY</sequence>
<dbReference type="GO" id="GO:0003677">
    <property type="term" value="F:DNA binding"/>
    <property type="evidence" value="ECO:0007669"/>
    <property type="project" value="UniProtKB-KW"/>
</dbReference>
<evidence type="ECO:0000256" key="2">
    <source>
        <dbReference type="ARBA" id="ARBA00022833"/>
    </source>
</evidence>
<keyword evidence="4" id="KW-0238">DNA-binding</keyword>
<evidence type="ECO:0000313" key="8">
    <source>
        <dbReference type="EMBL" id="KAK0323501.1"/>
    </source>
</evidence>
<evidence type="ECO:0000313" key="9">
    <source>
        <dbReference type="Proteomes" id="UP001168146"/>
    </source>
</evidence>
<keyword evidence="1" id="KW-0479">Metal-binding</keyword>
<dbReference type="EMBL" id="JASUXU010000012">
    <property type="protein sequence ID" value="KAK0323501.1"/>
    <property type="molecule type" value="Genomic_DNA"/>
</dbReference>
<evidence type="ECO:0000256" key="4">
    <source>
        <dbReference type="ARBA" id="ARBA00023125"/>
    </source>
</evidence>
<protein>
    <recommendedName>
        <fullName evidence="10">Zn(2)-C6 fungal-type domain-containing protein</fullName>
    </recommendedName>
</protein>
<evidence type="ECO:0000256" key="1">
    <source>
        <dbReference type="ARBA" id="ARBA00022723"/>
    </source>
</evidence>
<dbReference type="Proteomes" id="UP001168146">
    <property type="component" value="Unassembled WGS sequence"/>
</dbReference>
<accession>A0AAN6FTB1</accession>
<dbReference type="InterPro" id="IPR052360">
    <property type="entry name" value="Transcr_Regulatory_Proteins"/>
</dbReference>